<proteinExistence type="predicted"/>
<gene>
    <name evidence="2" type="ORF">g.10407</name>
</gene>
<dbReference type="AlphaFoldDB" id="A0A146ME13"/>
<accession>A0A146ME13</accession>
<dbReference type="EMBL" id="GDHC01000558">
    <property type="protein sequence ID" value="JAQ18071.1"/>
    <property type="molecule type" value="Transcribed_RNA"/>
</dbReference>
<organism evidence="2">
    <name type="scientific">Lygus hesperus</name>
    <name type="common">Western plant bug</name>
    <dbReference type="NCBI Taxonomy" id="30085"/>
    <lineage>
        <taxon>Eukaryota</taxon>
        <taxon>Metazoa</taxon>
        <taxon>Ecdysozoa</taxon>
        <taxon>Arthropoda</taxon>
        <taxon>Hexapoda</taxon>
        <taxon>Insecta</taxon>
        <taxon>Pterygota</taxon>
        <taxon>Neoptera</taxon>
        <taxon>Paraneoptera</taxon>
        <taxon>Hemiptera</taxon>
        <taxon>Heteroptera</taxon>
        <taxon>Panheteroptera</taxon>
        <taxon>Cimicomorpha</taxon>
        <taxon>Miridae</taxon>
        <taxon>Mirini</taxon>
        <taxon>Lygus</taxon>
    </lineage>
</organism>
<name>A0A146ME13_LYGHE</name>
<sequence>MGKCKEYNIKTNSKTAVMHCLPLPLLLHVPCHCHSSSRQESPLFGFPPKQVDRPDYHQEPPTVLTPHPAVSQLDSIPAHSWHMIPQASQKRRTFHDRLPCLPLFAYQPPYNQQT</sequence>
<evidence type="ECO:0000313" key="2">
    <source>
        <dbReference type="EMBL" id="JAQ18071.1"/>
    </source>
</evidence>
<feature type="region of interest" description="Disordered" evidence="1">
    <location>
        <begin position="35"/>
        <end position="69"/>
    </location>
</feature>
<evidence type="ECO:0000256" key="1">
    <source>
        <dbReference type="SAM" id="MobiDB-lite"/>
    </source>
</evidence>
<reference evidence="2" key="1">
    <citation type="journal article" date="2016" name="Gigascience">
        <title>De novo construction of an expanded transcriptome assembly for the western tarnished plant bug, Lygus hesperus.</title>
        <authorList>
            <person name="Tassone E.E."/>
            <person name="Geib S.M."/>
            <person name="Hall B."/>
            <person name="Fabrick J.A."/>
            <person name="Brent C.S."/>
            <person name="Hull J.J."/>
        </authorList>
    </citation>
    <scope>NUCLEOTIDE SEQUENCE</scope>
</reference>
<protein>
    <submittedName>
        <fullName evidence="2">Uncharacterized protein</fullName>
    </submittedName>
</protein>